<dbReference type="Proteomes" id="UP000051521">
    <property type="component" value="Unassembled WGS sequence"/>
</dbReference>
<proteinExistence type="predicted"/>
<dbReference type="GO" id="GO:0160105">
    <property type="term" value="F:tRNA (adenine(22)-N1)-methyltransferase activity"/>
    <property type="evidence" value="ECO:0007669"/>
    <property type="project" value="InterPro"/>
</dbReference>
<evidence type="ECO:0000313" key="4">
    <source>
        <dbReference type="Proteomes" id="UP000051521"/>
    </source>
</evidence>
<keyword evidence="4" id="KW-1185">Reference proteome</keyword>
<accession>I7KQB4</accession>
<dbReference type="PIRSF" id="PIRSF018637">
    <property type="entry name" value="TrmK"/>
    <property type="match status" value="1"/>
</dbReference>
<dbReference type="PANTHER" id="PTHR38451:SF1">
    <property type="entry name" value="TRNA (ADENINE(22)-N(1))-METHYLTRANSFERASE"/>
    <property type="match status" value="1"/>
</dbReference>
<evidence type="ECO:0000313" key="2">
    <source>
        <dbReference type="EMBL" id="KRN14554.1"/>
    </source>
</evidence>
<dbReference type="Gene3D" id="3.40.50.150">
    <property type="entry name" value="Vaccinia Virus protein VP39"/>
    <property type="match status" value="1"/>
</dbReference>
<dbReference type="GO" id="GO:0032259">
    <property type="term" value="P:methylation"/>
    <property type="evidence" value="ECO:0007669"/>
    <property type="project" value="UniProtKB-KW"/>
</dbReference>
<reference evidence="2 4" key="2">
    <citation type="journal article" date="2015" name="Genome Announc.">
        <title>Expanding the biotechnology potential of lactobacilli through comparative genomics of 213 strains and associated genera.</title>
        <authorList>
            <person name="Sun Z."/>
            <person name="Harris H.M."/>
            <person name="McCann A."/>
            <person name="Guo C."/>
            <person name="Argimon S."/>
            <person name="Zhang W."/>
            <person name="Yang X."/>
            <person name="Jeffery I.B."/>
            <person name="Cooney J.C."/>
            <person name="Kagawa T.F."/>
            <person name="Liu W."/>
            <person name="Song Y."/>
            <person name="Salvetti E."/>
            <person name="Wrobel A."/>
            <person name="Rasinkangas P."/>
            <person name="Parkhill J."/>
            <person name="Rea M.C."/>
            <person name="O'Sullivan O."/>
            <person name="Ritari J."/>
            <person name="Douillard F.P."/>
            <person name="Paul Ross R."/>
            <person name="Yang R."/>
            <person name="Briner A.E."/>
            <person name="Felis G.E."/>
            <person name="de Vos W.M."/>
            <person name="Barrangou R."/>
            <person name="Klaenhammer T.R."/>
            <person name="Caufield P.W."/>
            <person name="Cui Y."/>
            <person name="Zhang H."/>
            <person name="O'Toole P.W."/>
        </authorList>
    </citation>
    <scope>NUCLEOTIDE SEQUENCE [LARGE SCALE GENOMIC DNA]</scope>
    <source>
        <strain evidence="2 4">DSM 23908</strain>
    </source>
</reference>
<dbReference type="RefSeq" id="WP_008474191.1">
    <property type="nucleotide sequence ID" value="NZ_AYZO01000002.1"/>
</dbReference>
<dbReference type="AlphaFoldDB" id="I7KQB4"/>
<dbReference type="Proteomes" id="UP000009326">
    <property type="component" value="Unassembled WGS sequence"/>
</dbReference>
<organism evidence="1 3">
    <name type="scientific">Lactobacillus gigeriorum DSM 23908 = CRBIP 24.85</name>
    <dbReference type="NCBI Taxonomy" id="1423751"/>
    <lineage>
        <taxon>Bacteria</taxon>
        <taxon>Bacillati</taxon>
        <taxon>Bacillota</taxon>
        <taxon>Bacilli</taxon>
        <taxon>Lactobacillales</taxon>
        <taxon>Lactobacillaceae</taxon>
        <taxon>Lactobacillus</taxon>
    </lineage>
</organism>
<dbReference type="SUPFAM" id="SSF53335">
    <property type="entry name" value="S-adenosyl-L-methionine-dependent methyltransferases"/>
    <property type="match status" value="1"/>
</dbReference>
<dbReference type="OrthoDB" id="5881184at2"/>
<gene>
    <name evidence="1" type="ORF">BN52_00780</name>
    <name evidence="2" type="ORF">FC38_GL000637</name>
</gene>
<dbReference type="InterPro" id="IPR029063">
    <property type="entry name" value="SAM-dependent_MTases_sf"/>
</dbReference>
<evidence type="ECO:0000313" key="3">
    <source>
        <dbReference type="Proteomes" id="UP000009326"/>
    </source>
</evidence>
<dbReference type="InterPro" id="IPR006901">
    <property type="entry name" value="TrmK"/>
</dbReference>
<name>I7KQB4_9LACO</name>
<evidence type="ECO:0000313" key="1">
    <source>
        <dbReference type="EMBL" id="CCI87849.1"/>
    </source>
</evidence>
<keyword evidence="1" id="KW-0808">Transferase</keyword>
<dbReference type="EMBL" id="AYZO01000002">
    <property type="protein sequence ID" value="KRN14554.1"/>
    <property type="molecule type" value="Genomic_DNA"/>
</dbReference>
<sequence>MNLRLNALAKMVDPGSRVADIGTDHAYLPIKLVADQVIDYAIASDVAQGPLENAIEDIRQAGFQNKIEARLGNGLATVKPSDQIDTVVIAGMGGKLMCQILQAAWDQNMKFETLILEPNISEPRVRQWLVDHNYQIVDEGLLFEADHSYELIKAKKAIQRVELTEKEILFGPHILQNRNEAFQQKWQNQLQYYRNLVINLNKAQNKDETKIALLEKQIVMIEEVLEK</sequence>
<dbReference type="PATRIC" id="fig|1423751.3.peg.660"/>
<reference evidence="1 3" key="1">
    <citation type="submission" date="2012-06" db="EMBL/GenBank/DDBJ databases">
        <title>Draft genome sequence of Lactobacillus gigeriorum CRBIP 24.85T, isolated from chicken crop.</title>
        <authorList>
            <person name="Cousin S."/>
            <person name="Ma L."/>
            <person name="Creno S."/>
            <person name="Clermont D."/>
            <person name="Loux V."/>
            <person name="Bizet C."/>
            <person name="Bouchier C."/>
        </authorList>
    </citation>
    <scope>NUCLEOTIDE SEQUENCE [LARGE SCALE GENOMIC DNA]</scope>
    <source>
        <strain evidence="3">CRBIP 24.85T</strain>
        <strain evidence="1">Type strain: CRBIP 24.85</strain>
    </source>
</reference>
<dbReference type="EMBL" id="CAKC01000093">
    <property type="protein sequence ID" value="CCI87849.1"/>
    <property type="molecule type" value="Genomic_DNA"/>
</dbReference>
<dbReference type="PANTHER" id="PTHR38451">
    <property type="entry name" value="TRNA (ADENINE(22)-N(1))-METHYLTRANSFERASE"/>
    <property type="match status" value="1"/>
</dbReference>
<dbReference type="Gene3D" id="1.10.287.1890">
    <property type="match status" value="1"/>
</dbReference>
<comment type="caution">
    <text evidence="1">The sequence shown here is derived from an EMBL/GenBank/DDBJ whole genome shotgun (WGS) entry which is preliminary data.</text>
</comment>
<dbReference type="Pfam" id="PF04816">
    <property type="entry name" value="TrmK"/>
    <property type="match status" value="1"/>
</dbReference>
<dbReference type="STRING" id="1423751.FC38_GL000637"/>
<keyword evidence="1" id="KW-0489">Methyltransferase</keyword>
<protein>
    <submittedName>
        <fullName evidence="2">S-adenosyl-L-methionine-dependent methyltransferase</fullName>
    </submittedName>
    <submittedName>
        <fullName evidence="1">SAM-dependent methyltransferase</fullName>
    </submittedName>
</protein>